<sequence>MQGNKKTLRIVIADNESLIRLDIREMLEDAGHEVVGEAVNGRRAVELTRQHRPDLVLMDIKMPEMDGITAAGKIYADKIAPVILLTAFSQPDIVDKAKDSGVLGYLVKPVQESQLFPAIEIALSRWQEMQGLEDELEKLKDSLETRKMVDRAKGIIMAAHKLGEQEAYRRMQQYAMQKRVPLKDVAQSIIRAAGGKA</sequence>
<gene>
    <name evidence="4" type="ORF">SAMN05660648_00904</name>
</gene>
<dbReference type="PROSITE" id="PS50921">
    <property type="entry name" value="ANTAR"/>
    <property type="match status" value="1"/>
</dbReference>
<dbReference type="AlphaFoldDB" id="A0A1H3WD10"/>
<dbReference type="InterPro" id="IPR036388">
    <property type="entry name" value="WH-like_DNA-bd_sf"/>
</dbReference>
<dbReference type="Pfam" id="PF00072">
    <property type="entry name" value="Response_reg"/>
    <property type="match status" value="1"/>
</dbReference>
<protein>
    <submittedName>
        <fullName evidence="4">Response regulator receiver and ANTAR domain protein</fullName>
    </submittedName>
</protein>
<evidence type="ECO:0000313" key="4">
    <source>
        <dbReference type="EMBL" id="SDZ85003.1"/>
    </source>
</evidence>
<dbReference type="InterPro" id="IPR011006">
    <property type="entry name" value="CheY-like_superfamily"/>
</dbReference>
<dbReference type="InterPro" id="IPR005561">
    <property type="entry name" value="ANTAR"/>
</dbReference>
<dbReference type="InterPro" id="IPR008327">
    <property type="entry name" value="Sig_transdc_resp-reg_antiterm"/>
</dbReference>
<dbReference type="PROSITE" id="PS50110">
    <property type="entry name" value="RESPONSE_REGULATORY"/>
    <property type="match status" value="1"/>
</dbReference>
<dbReference type="GO" id="GO:0000160">
    <property type="term" value="P:phosphorelay signal transduction system"/>
    <property type="evidence" value="ECO:0007669"/>
    <property type="project" value="InterPro"/>
</dbReference>
<dbReference type="PANTHER" id="PTHR43367">
    <property type="match status" value="1"/>
</dbReference>
<dbReference type="SUPFAM" id="SSF52172">
    <property type="entry name" value="CheY-like"/>
    <property type="match status" value="1"/>
</dbReference>
<dbReference type="Gene3D" id="3.40.50.2300">
    <property type="match status" value="1"/>
</dbReference>
<accession>A0A1H3WD10</accession>
<dbReference type="SMART" id="SM00448">
    <property type="entry name" value="REC"/>
    <property type="match status" value="1"/>
</dbReference>
<name>A0A1H3WD10_SELRU</name>
<dbReference type="OrthoDB" id="9808843at2"/>
<feature type="modified residue" description="4-aspartylphosphate" evidence="1">
    <location>
        <position position="59"/>
    </location>
</feature>
<reference evidence="4 5" key="1">
    <citation type="submission" date="2016-10" db="EMBL/GenBank/DDBJ databases">
        <authorList>
            <person name="de Groot N.N."/>
        </authorList>
    </citation>
    <scope>NUCLEOTIDE SEQUENCE [LARGE SCALE GENOMIC DNA]</scope>
    <source>
        <strain evidence="4 5">DSM 2872</strain>
    </source>
</reference>
<dbReference type="GO" id="GO:0003723">
    <property type="term" value="F:RNA binding"/>
    <property type="evidence" value="ECO:0007669"/>
    <property type="project" value="InterPro"/>
</dbReference>
<proteinExistence type="predicted"/>
<dbReference type="EMBL" id="FNQG01000003">
    <property type="protein sequence ID" value="SDZ85003.1"/>
    <property type="molecule type" value="Genomic_DNA"/>
</dbReference>
<dbReference type="SMART" id="SM01012">
    <property type="entry name" value="ANTAR"/>
    <property type="match status" value="1"/>
</dbReference>
<dbReference type="RefSeq" id="WP_074671191.1">
    <property type="nucleotide sequence ID" value="NZ_FNQG01000003.1"/>
</dbReference>
<dbReference type="Pfam" id="PF03861">
    <property type="entry name" value="ANTAR"/>
    <property type="match status" value="1"/>
</dbReference>
<feature type="domain" description="Response regulatory" evidence="2">
    <location>
        <begin position="9"/>
        <end position="123"/>
    </location>
</feature>
<evidence type="ECO:0000256" key="1">
    <source>
        <dbReference type="PROSITE-ProRule" id="PRU00169"/>
    </source>
</evidence>
<evidence type="ECO:0000313" key="5">
    <source>
        <dbReference type="Proteomes" id="UP000183469"/>
    </source>
</evidence>
<organism evidence="4 5">
    <name type="scientific">Selenomonas ruminantium</name>
    <dbReference type="NCBI Taxonomy" id="971"/>
    <lineage>
        <taxon>Bacteria</taxon>
        <taxon>Bacillati</taxon>
        <taxon>Bacillota</taxon>
        <taxon>Negativicutes</taxon>
        <taxon>Selenomonadales</taxon>
        <taxon>Selenomonadaceae</taxon>
        <taxon>Selenomonas</taxon>
    </lineage>
</organism>
<dbReference type="InterPro" id="IPR001789">
    <property type="entry name" value="Sig_transdc_resp-reg_receiver"/>
</dbReference>
<keyword evidence="1" id="KW-0597">Phosphoprotein</keyword>
<evidence type="ECO:0000259" key="3">
    <source>
        <dbReference type="PROSITE" id="PS50921"/>
    </source>
</evidence>
<dbReference type="Gene3D" id="1.10.10.10">
    <property type="entry name" value="Winged helix-like DNA-binding domain superfamily/Winged helix DNA-binding domain"/>
    <property type="match status" value="1"/>
</dbReference>
<dbReference type="PANTHER" id="PTHR43367:SF1">
    <property type="entry name" value="TWO-COMPONENT RESPONSE REGULATOR-LIKE APRR6-RELATED"/>
    <property type="match status" value="1"/>
</dbReference>
<evidence type="ECO:0000259" key="2">
    <source>
        <dbReference type="PROSITE" id="PS50110"/>
    </source>
</evidence>
<feature type="domain" description="ANTAR" evidence="3">
    <location>
        <begin position="129"/>
        <end position="190"/>
    </location>
</feature>
<dbReference type="PIRSF" id="PIRSF036382">
    <property type="entry name" value="RR_antiterm"/>
    <property type="match status" value="1"/>
</dbReference>
<dbReference type="Proteomes" id="UP000183469">
    <property type="component" value="Unassembled WGS sequence"/>
</dbReference>